<accession>A0A4Z0A792</accession>
<evidence type="ECO:0000313" key="4">
    <source>
        <dbReference type="Proteomes" id="UP000298061"/>
    </source>
</evidence>
<reference evidence="3 4" key="1">
    <citation type="submission" date="2019-02" db="EMBL/GenBank/DDBJ databases">
        <title>Genome sequencing of the rare red list fungi Hericium alpestre (H. flagellum).</title>
        <authorList>
            <person name="Buettner E."/>
            <person name="Kellner H."/>
        </authorList>
    </citation>
    <scope>NUCLEOTIDE SEQUENCE [LARGE SCALE GENOMIC DNA]</scope>
    <source>
        <strain evidence="3 4">DSM 108284</strain>
    </source>
</reference>
<dbReference type="Proteomes" id="UP000298061">
    <property type="component" value="Unassembled WGS sequence"/>
</dbReference>
<evidence type="ECO:0000256" key="1">
    <source>
        <dbReference type="SAM" id="MobiDB-lite"/>
    </source>
</evidence>
<dbReference type="OrthoDB" id="3245801at2759"/>
<feature type="region of interest" description="Disordered" evidence="1">
    <location>
        <begin position="119"/>
        <end position="158"/>
    </location>
</feature>
<comment type="caution">
    <text evidence="3">The sequence shown here is derived from an EMBL/GenBank/DDBJ whole genome shotgun (WGS) entry which is preliminary data.</text>
</comment>
<sequence length="158" mass="17111">MQIIIGALTTGLGAALRGDSVHIAIALLGGMSTILASYLARARFSNEPESSLLRAEALRQFLREVNTFIIDYGDDVRLALVGFSTAKSHIGRFQLGSRHDEPIRGYRTTFANLMGQSSAQSEKFEDMKNGSVADESISRPTAHRSQRAGGPRDPVSFA</sequence>
<keyword evidence="4" id="KW-1185">Reference proteome</keyword>
<dbReference type="EMBL" id="SFCI01000064">
    <property type="protein sequence ID" value="TFY82956.1"/>
    <property type="molecule type" value="Genomic_DNA"/>
</dbReference>
<gene>
    <name evidence="3" type="ORF">EWM64_g1056</name>
</gene>
<dbReference type="STRING" id="135208.A0A4Z0A792"/>
<dbReference type="NCBIfam" id="NF033635">
    <property type="entry name" value="SLATT_fungal"/>
    <property type="match status" value="1"/>
</dbReference>
<proteinExistence type="predicted"/>
<dbReference type="InterPro" id="IPR041622">
    <property type="entry name" value="SLATT_fungi"/>
</dbReference>
<dbReference type="Pfam" id="PF18142">
    <property type="entry name" value="SLATT_fungal"/>
    <property type="match status" value="1"/>
</dbReference>
<dbReference type="AlphaFoldDB" id="A0A4Z0A792"/>
<protein>
    <recommendedName>
        <fullName evidence="2">SMODS and SLOG-associating 2TM effector domain-containing protein</fullName>
    </recommendedName>
</protein>
<evidence type="ECO:0000313" key="3">
    <source>
        <dbReference type="EMBL" id="TFY82956.1"/>
    </source>
</evidence>
<organism evidence="3 4">
    <name type="scientific">Hericium alpestre</name>
    <dbReference type="NCBI Taxonomy" id="135208"/>
    <lineage>
        <taxon>Eukaryota</taxon>
        <taxon>Fungi</taxon>
        <taxon>Dikarya</taxon>
        <taxon>Basidiomycota</taxon>
        <taxon>Agaricomycotina</taxon>
        <taxon>Agaricomycetes</taxon>
        <taxon>Russulales</taxon>
        <taxon>Hericiaceae</taxon>
        <taxon>Hericium</taxon>
    </lineage>
</organism>
<name>A0A4Z0A792_9AGAM</name>
<feature type="domain" description="SMODS and SLOG-associating 2TM effector" evidence="2">
    <location>
        <begin position="1"/>
        <end position="77"/>
    </location>
</feature>
<evidence type="ECO:0000259" key="2">
    <source>
        <dbReference type="Pfam" id="PF18142"/>
    </source>
</evidence>